<sequence>MSSSYIPISLEQLALSVLFILINIVLSLGLQLGLARTLVIASLRMVVQLLLIGYVLNWLFTLSHPVPIIALALLMTTIAGISSVNRTSRRFAGIYWRSLLSVFISSFLITNLTTLGIIQVQPWYDPQYFIPLLGMVLGNTLTGISLGLDRFMESLVNQRQKIETLLALGATRWEATHEEVQAAVRTGMIPMINSMMVMGIVSLPGMMTGQILAGASPLDAVRYQIIIIFAIASATALGTLGVVLLAWLSLLNSSHQICLDRLIKQDIY</sequence>
<evidence type="ECO:0000256" key="4">
    <source>
        <dbReference type="ARBA" id="ARBA00022989"/>
    </source>
</evidence>
<dbReference type="PANTHER" id="PTHR30028">
    <property type="entry name" value="UPF0014 INNER MEMBRANE PROTEIN YBBM-RELATED"/>
    <property type="match status" value="1"/>
</dbReference>
<gene>
    <name evidence="7" type="ORF">PL9214520054</name>
</gene>
<evidence type="ECO:0000256" key="3">
    <source>
        <dbReference type="ARBA" id="ARBA00022692"/>
    </source>
</evidence>
<keyword evidence="8" id="KW-1185">Reference proteome</keyword>
<dbReference type="GO" id="GO:0005886">
    <property type="term" value="C:plasma membrane"/>
    <property type="evidence" value="ECO:0007669"/>
    <property type="project" value="TreeGrafter"/>
</dbReference>
<keyword evidence="5 6" id="KW-0472">Membrane</keyword>
<comment type="similarity">
    <text evidence="2">Belongs to the UPF0014 family.</text>
</comment>
<reference evidence="8" key="1">
    <citation type="submission" date="2015-10" db="EMBL/GenBank/DDBJ databases">
        <authorList>
            <person name="Regsiter A."/>
            <person name="william w."/>
        </authorList>
    </citation>
    <scope>NUCLEOTIDE SEQUENCE [LARGE SCALE GENOMIC DNA]</scope>
</reference>
<feature type="transmembrane region" description="Helical" evidence="6">
    <location>
        <begin position="96"/>
        <end position="118"/>
    </location>
</feature>
<evidence type="ECO:0000313" key="7">
    <source>
        <dbReference type="EMBL" id="CUR33515.1"/>
    </source>
</evidence>
<dbReference type="AlphaFoldDB" id="A0A1J1LM17"/>
<dbReference type="OrthoDB" id="9791807at2"/>
<dbReference type="STRING" id="671072.PL9214520054"/>
<feature type="transmembrane region" description="Helical" evidence="6">
    <location>
        <begin position="37"/>
        <end position="60"/>
    </location>
</feature>
<dbReference type="RefSeq" id="WP_072720149.1">
    <property type="nucleotide sequence ID" value="NZ_LN889803.1"/>
</dbReference>
<evidence type="ECO:0000256" key="1">
    <source>
        <dbReference type="ARBA" id="ARBA00004141"/>
    </source>
</evidence>
<name>A0A1J1LM17_9CYAN</name>
<feature type="transmembrane region" description="Helical" evidence="6">
    <location>
        <begin position="66"/>
        <end position="84"/>
    </location>
</feature>
<evidence type="ECO:0008006" key="9">
    <source>
        <dbReference type="Google" id="ProtNLM"/>
    </source>
</evidence>
<feature type="transmembrane region" description="Helical" evidence="6">
    <location>
        <begin position="130"/>
        <end position="151"/>
    </location>
</feature>
<evidence type="ECO:0000256" key="2">
    <source>
        <dbReference type="ARBA" id="ARBA00005268"/>
    </source>
</evidence>
<keyword evidence="3 6" id="KW-0812">Transmembrane</keyword>
<dbReference type="Pfam" id="PF03649">
    <property type="entry name" value="UPF0014"/>
    <property type="match status" value="1"/>
</dbReference>
<evidence type="ECO:0000256" key="6">
    <source>
        <dbReference type="SAM" id="Phobius"/>
    </source>
</evidence>
<evidence type="ECO:0000256" key="5">
    <source>
        <dbReference type="ARBA" id="ARBA00023136"/>
    </source>
</evidence>
<dbReference type="EMBL" id="CZDF01000158">
    <property type="protein sequence ID" value="CUR33515.1"/>
    <property type="molecule type" value="Genomic_DNA"/>
</dbReference>
<proteinExistence type="inferred from homology"/>
<feature type="transmembrane region" description="Helical" evidence="6">
    <location>
        <begin position="12"/>
        <end position="30"/>
    </location>
</feature>
<dbReference type="Proteomes" id="UP000184315">
    <property type="component" value="Unassembled WGS sequence"/>
</dbReference>
<accession>A0A1J1LM17</accession>
<dbReference type="InterPro" id="IPR005226">
    <property type="entry name" value="UPF0014_fam"/>
</dbReference>
<protein>
    <recommendedName>
        <fullName evidence="9">Iron export ABC transporter permease subunit FetB</fullName>
    </recommendedName>
</protein>
<dbReference type="PANTHER" id="PTHR30028:SF0">
    <property type="entry name" value="PROTEIN ALUMINUM SENSITIVE 3"/>
    <property type="match status" value="1"/>
</dbReference>
<feature type="transmembrane region" description="Helical" evidence="6">
    <location>
        <begin position="195"/>
        <end position="213"/>
    </location>
</feature>
<keyword evidence="4 6" id="KW-1133">Transmembrane helix</keyword>
<organism evidence="7 8">
    <name type="scientific">Planktothrix tepida PCC 9214</name>
    <dbReference type="NCBI Taxonomy" id="671072"/>
    <lineage>
        <taxon>Bacteria</taxon>
        <taxon>Bacillati</taxon>
        <taxon>Cyanobacteriota</taxon>
        <taxon>Cyanophyceae</taxon>
        <taxon>Oscillatoriophycideae</taxon>
        <taxon>Oscillatoriales</taxon>
        <taxon>Microcoleaceae</taxon>
        <taxon>Planktothrix</taxon>
    </lineage>
</organism>
<evidence type="ECO:0000313" key="8">
    <source>
        <dbReference type="Proteomes" id="UP000184315"/>
    </source>
</evidence>
<feature type="transmembrane region" description="Helical" evidence="6">
    <location>
        <begin position="225"/>
        <end position="251"/>
    </location>
</feature>
<comment type="subcellular location">
    <subcellularLocation>
        <location evidence="1">Membrane</location>
        <topology evidence="1">Multi-pass membrane protein</topology>
    </subcellularLocation>
</comment>